<accession>A0A7W8DKF4</accession>
<name>A0A7W8DKF4_9BACT</name>
<organism evidence="1 2">
    <name type="scientific">Prosthecobacter vanneervenii</name>
    <dbReference type="NCBI Taxonomy" id="48466"/>
    <lineage>
        <taxon>Bacteria</taxon>
        <taxon>Pseudomonadati</taxon>
        <taxon>Verrucomicrobiota</taxon>
        <taxon>Verrucomicrobiia</taxon>
        <taxon>Verrucomicrobiales</taxon>
        <taxon>Verrucomicrobiaceae</taxon>
        <taxon>Prosthecobacter</taxon>
    </lineage>
</organism>
<reference evidence="1 2" key="1">
    <citation type="submission" date="2020-08" db="EMBL/GenBank/DDBJ databases">
        <title>Genomic Encyclopedia of Type Strains, Phase IV (KMG-IV): sequencing the most valuable type-strain genomes for metagenomic binning, comparative biology and taxonomic classification.</title>
        <authorList>
            <person name="Goeker M."/>
        </authorList>
    </citation>
    <scope>NUCLEOTIDE SEQUENCE [LARGE SCALE GENOMIC DNA]</scope>
    <source>
        <strain evidence="1 2">DSM 12252</strain>
    </source>
</reference>
<dbReference type="Proteomes" id="UP000590740">
    <property type="component" value="Unassembled WGS sequence"/>
</dbReference>
<protein>
    <submittedName>
        <fullName evidence="1">Uncharacterized protein</fullName>
    </submittedName>
</protein>
<proteinExistence type="predicted"/>
<evidence type="ECO:0000313" key="2">
    <source>
        <dbReference type="Proteomes" id="UP000590740"/>
    </source>
</evidence>
<dbReference type="RefSeq" id="WP_184340111.1">
    <property type="nucleotide sequence ID" value="NZ_JACHIG010000005.1"/>
</dbReference>
<gene>
    <name evidence="1" type="ORF">HNQ65_002782</name>
</gene>
<comment type="caution">
    <text evidence="1">The sequence shown here is derived from an EMBL/GenBank/DDBJ whole genome shotgun (WGS) entry which is preliminary data.</text>
</comment>
<dbReference type="EMBL" id="JACHIG010000005">
    <property type="protein sequence ID" value="MBB5033199.1"/>
    <property type="molecule type" value="Genomic_DNA"/>
</dbReference>
<evidence type="ECO:0000313" key="1">
    <source>
        <dbReference type="EMBL" id="MBB5033199.1"/>
    </source>
</evidence>
<dbReference type="AlphaFoldDB" id="A0A7W8DKF4"/>
<keyword evidence="2" id="KW-1185">Reference proteome</keyword>
<sequence>MNDWRYDEFRLSENGHLLHEIEWAGGDRWLIEADDIEFEWRPFEAKAGPS</sequence>